<organism evidence="3 4">
    <name type="scientific">Fistulina hepatica ATCC 64428</name>
    <dbReference type="NCBI Taxonomy" id="1128425"/>
    <lineage>
        <taxon>Eukaryota</taxon>
        <taxon>Fungi</taxon>
        <taxon>Dikarya</taxon>
        <taxon>Basidiomycota</taxon>
        <taxon>Agaricomycotina</taxon>
        <taxon>Agaricomycetes</taxon>
        <taxon>Agaricomycetidae</taxon>
        <taxon>Agaricales</taxon>
        <taxon>Fistulinaceae</taxon>
        <taxon>Fistulina</taxon>
    </lineage>
</organism>
<dbReference type="CDD" id="cd00167">
    <property type="entry name" value="SANT"/>
    <property type="match status" value="1"/>
</dbReference>
<protein>
    <recommendedName>
        <fullName evidence="2">Myb-like domain-containing protein</fullName>
    </recommendedName>
</protein>
<feature type="domain" description="Myb-like" evidence="2">
    <location>
        <begin position="157"/>
        <end position="204"/>
    </location>
</feature>
<dbReference type="Gene3D" id="1.10.10.60">
    <property type="entry name" value="Homeodomain-like"/>
    <property type="match status" value="1"/>
</dbReference>
<feature type="compositionally biased region" description="Low complexity" evidence="1">
    <location>
        <begin position="57"/>
        <end position="69"/>
    </location>
</feature>
<dbReference type="PANTHER" id="PTHR22929">
    <property type="entry name" value="RNA POLYMERASE III TRANSCRIPTION INITIATION FACTOR B"/>
    <property type="match status" value="1"/>
</dbReference>
<evidence type="ECO:0000313" key="3">
    <source>
        <dbReference type="EMBL" id="KIY51249.1"/>
    </source>
</evidence>
<dbReference type="InterPro" id="IPR009057">
    <property type="entry name" value="Homeodomain-like_sf"/>
</dbReference>
<reference evidence="3 4" key="1">
    <citation type="journal article" date="2015" name="Fungal Genet. Biol.">
        <title>Evolution of novel wood decay mechanisms in Agaricales revealed by the genome sequences of Fistulina hepatica and Cylindrobasidium torrendii.</title>
        <authorList>
            <person name="Floudas D."/>
            <person name="Held B.W."/>
            <person name="Riley R."/>
            <person name="Nagy L.G."/>
            <person name="Koehler G."/>
            <person name="Ransdell A.S."/>
            <person name="Younus H."/>
            <person name="Chow J."/>
            <person name="Chiniquy J."/>
            <person name="Lipzen A."/>
            <person name="Tritt A."/>
            <person name="Sun H."/>
            <person name="Haridas S."/>
            <person name="LaButti K."/>
            <person name="Ohm R.A."/>
            <person name="Kues U."/>
            <person name="Blanchette R.A."/>
            <person name="Grigoriev I.V."/>
            <person name="Minto R.E."/>
            <person name="Hibbett D.S."/>
        </authorList>
    </citation>
    <scope>NUCLEOTIDE SEQUENCE [LARGE SCALE GENOMIC DNA]</scope>
    <source>
        <strain evidence="3 4">ATCC 64428</strain>
    </source>
</reference>
<dbReference type="EMBL" id="KN881666">
    <property type="protein sequence ID" value="KIY51249.1"/>
    <property type="molecule type" value="Genomic_DNA"/>
</dbReference>
<gene>
    <name evidence="3" type="ORF">FISHEDRAFT_16197</name>
</gene>
<dbReference type="OrthoDB" id="272624at2759"/>
<name>A0A0D7AHN3_9AGAR</name>
<feature type="non-terminal residue" evidence="3">
    <location>
        <position position="248"/>
    </location>
</feature>
<dbReference type="PROSITE" id="PS50090">
    <property type="entry name" value="MYB_LIKE"/>
    <property type="match status" value="1"/>
</dbReference>
<dbReference type="GO" id="GO:0000126">
    <property type="term" value="C:transcription factor TFIIIB complex"/>
    <property type="evidence" value="ECO:0007669"/>
    <property type="project" value="TreeGrafter"/>
</dbReference>
<dbReference type="Proteomes" id="UP000054144">
    <property type="component" value="Unassembled WGS sequence"/>
</dbReference>
<dbReference type="GO" id="GO:0001156">
    <property type="term" value="F:TFIIIC-class transcription factor complex binding"/>
    <property type="evidence" value="ECO:0007669"/>
    <property type="project" value="TreeGrafter"/>
</dbReference>
<dbReference type="InterPro" id="IPR001005">
    <property type="entry name" value="SANT/Myb"/>
</dbReference>
<feature type="region of interest" description="Disordered" evidence="1">
    <location>
        <begin position="30"/>
        <end position="87"/>
    </location>
</feature>
<evidence type="ECO:0000256" key="1">
    <source>
        <dbReference type="SAM" id="MobiDB-lite"/>
    </source>
</evidence>
<dbReference type="SUPFAM" id="SSF46689">
    <property type="entry name" value="Homeodomain-like"/>
    <property type="match status" value="1"/>
</dbReference>
<evidence type="ECO:0000259" key="2">
    <source>
        <dbReference type="PROSITE" id="PS50090"/>
    </source>
</evidence>
<dbReference type="PANTHER" id="PTHR22929:SF0">
    <property type="entry name" value="TRANSCRIPTION FACTOR TFIIIB COMPONENT B'' HOMOLOG"/>
    <property type="match status" value="1"/>
</dbReference>
<dbReference type="SMART" id="SM00717">
    <property type="entry name" value="SANT"/>
    <property type="match status" value="1"/>
</dbReference>
<dbReference type="InterPro" id="IPR039467">
    <property type="entry name" value="TFIIIB_B''_Myb"/>
</dbReference>
<accession>A0A0D7AHN3</accession>
<dbReference type="GO" id="GO:0070898">
    <property type="term" value="P:RNA polymerase III preinitiation complex assembly"/>
    <property type="evidence" value="ECO:0007669"/>
    <property type="project" value="TreeGrafter"/>
</dbReference>
<proteinExistence type="predicted"/>
<dbReference type="Pfam" id="PF15963">
    <property type="entry name" value="Myb_DNA-bind_7"/>
    <property type="match status" value="1"/>
</dbReference>
<dbReference type="AlphaFoldDB" id="A0A0D7AHN3"/>
<keyword evidence="4" id="KW-1185">Reference proteome</keyword>
<sequence>MAELCEDIGRGRVSTKALEIQSNFLTWKQRGRERRSRLHREMELKKFGQNLDDEEAANNAASSVKAAEPSPTPAPETPAPNAETVVASPDNEDDEYAFANGLVQSSLNPRVRIGRNGEMVIDEQSLHVDQVVDDETANYTHVTESDHSKFINSGTYGRRFRGTRWSAEETELFYLALQQHGENYELISYMLPGRDRKACKSKFKAEDKKNAARINQCLNNRIPIDFASLSRVTGKDFSGPVPEISMPT</sequence>
<evidence type="ECO:0000313" key="4">
    <source>
        <dbReference type="Proteomes" id="UP000054144"/>
    </source>
</evidence>